<dbReference type="EMBL" id="CP054140">
    <property type="protein sequence ID" value="QQG66470.1"/>
    <property type="molecule type" value="Genomic_DNA"/>
</dbReference>
<keyword evidence="2" id="KW-1185">Reference proteome</keyword>
<gene>
    <name evidence="1" type="ORF">HP555_11630</name>
</gene>
<accession>A0A7T6ARF4</accession>
<dbReference type="Proteomes" id="UP000596092">
    <property type="component" value="Chromosome"/>
</dbReference>
<evidence type="ECO:0000313" key="1">
    <source>
        <dbReference type="EMBL" id="QQG66470.1"/>
    </source>
</evidence>
<dbReference type="AlphaFoldDB" id="A0A7T6ARF4"/>
<evidence type="ECO:0000313" key="2">
    <source>
        <dbReference type="Proteomes" id="UP000596092"/>
    </source>
</evidence>
<dbReference type="RefSeq" id="WP_199262680.1">
    <property type="nucleotide sequence ID" value="NZ_CP054140.1"/>
</dbReference>
<proteinExistence type="predicted"/>
<name>A0A7T6ARF4_9BACT</name>
<protein>
    <submittedName>
        <fullName evidence="1">Uncharacterized protein</fullName>
    </submittedName>
</protein>
<sequence>MSTEHQSAITIENDTVIVHQETDRLEAFRLEDTVRAPAVIVFVNQKRAQLVPIPQGGQIPSKIRSLNMEGDIQIISYQEIHTFLHHSDPSAHP</sequence>
<dbReference type="KEGG" id="dog:HP555_11630"/>
<reference evidence="1 2" key="1">
    <citation type="submission" date="2020-05" db="EMBL/GenBank/DDBJ databases">
        <title>Complete genome of Desulfobulbus oligotrophicus.</title>
        <authorList>
            <person name="Podar M."/>
        </authorList>
    </citation>
    <scope>NUCLEOTIDE SEQUENCE [LARGE SCALE GENOMIC DNA]</scope>
    <source>
        <strain evidence="1 2">Prop6</strain>
    </source>
</reference>
<organism evidence="1 2">
    <name type="scientific">Desulfobulbus oligotrophicus</name>
    <dbReference type="NCBI Taxonomy" id="1909699"/>
    <lineage>
        <taxon>Bacteria</taxon>
        <taxon>Pseudomonadati</taxon>
        <taxon>Thermodesulfobacteriota</taxon>
        <taxon>Desulfobulbia</taxon>
        <taxon>Desulfobulbales</taxon>
        <taxon>Desulfobulbaceae</taxon>
        <taxon>Desulfobulbus</taxon>
    </lineage>
</organism>